<reference evidence="4 5" key="1">
    <citation type="journal article" date="2019" name="Int. J. Syst. Evol. Microbiol.">
        <title>The Global Catalogue of Microorganisms (GCM) 10K type strain sequencing project: providing services to taxonomists for standard genome sequencing and annotation.</title>
        <authorList>
            <consortium name="The Broad Institute Genomics Platform"/>
            <consortium name="The Broad Institute Genome Sequencing Center for Infectious Disease"/>
            <person name="Wu L."/>
            <person name="Ma J."/>
        </authorList>
    </citation>
    <scope>NUCLEOTIDE SEQUENCE [LARGE SCALE GENOMIC DNA]</scope>
    <source>
        <strain evidence="4 5">JCM 9383</strain>
    </source>
</reference>
<evidence type="ECO:0000256" key="1">
    <source>
        <dbReference type="SAM" id="MobiDB-lite"/>
    </source>
</evidence>
<organism evidence="4 5">
    <name type="scientific">Saccharopolyspora taberi</name>
    <dbReference type="NCBI Taxonomy" id="60895"/>
    <lineage>
        <taxon>Bacteria</taxon>
        <taxon>Bacillati</taxon>
        <taxon>Actinomycetota</taxon>
        <taxon>Actinomycetes</taxon>
        <taxon>Pseudonocardiales</taxon>
        <taxon>Pseudonocardiaceae</taxon>
        <taxon>Saccharopolyspora</taxon>
    </lineage>
</organism>
<sequence>MSLRGAKRLAGVAALAVALSACGGAPQAGTSPAPPNLPPGGSTSSSTSSGTSEEPTSSESEEPTGSSAVSEPTETREAGHPDFDNDGTSGTGDGAATTCSSQNLSGSFTLQEGAGSTSGWIHVSNKSAETCTLWGDYPGVTMTNRDAEPSEAQYYNNLAPTPANINLLPGETAAAEVRWSNSEPCTSIVWEVNVTVLPEDAPLALEPKKQDGGPTTFGLCGGGAVHVGGFQRA</sequence>
<dbReference type="EMBL" id="BAAAUX010000039">
    <property type="protein sequence ID" value="GAA2819688.1"/>
    <property type="molecule type" value="Genomic_DNA"/>
</dbReference>
<evidence type="ECO:0000259" key="3">
    <source>
        <dbReference type="Pfam" id="PF14016"/>
    </source>
</evidence>
<keyword evidence="5" id="KW-1185">Reference proteome</keyword>
<feature type="chain" id="PRO_5045431551" description="DUF4232 domain-containing protein" evidence="2">
    <location>
        <begin position="24"/>
        <end position="233"/>
    </location>
</feature>
<comment type="caution">
    <text evidence="4">The sequence shown here is derived from an EMBL/GenBank/DDBJ whole genome shotgun (WGS) entry which is preliminary data.</text>
</comment>
<feature type="signal peptide" evidence="2">
    <location>
        <begin position="1"/>
        <end position="23"/>
    </location>
</feature>
<feature type="region of interest" description="Disordered" evidence="1">
    <location>
        <begin position="23"/>
        <end position="100"/>
    </location>
</feature>
<feature type="compositionally biased region" description="Basic and acidic residues" evidence="1">
    <location>
        <begin position="73"/>
        <end position="83"/>
    </location>
</feature>
<dbReference type="InterPro" id="IPR025326">
    <property type="entry name" value="DUF4232"/>
</dbReference>
<dbReference type="RefSeq" id="WP_344686086.1">
    <property type="nucleotide sequence ID" value="NZ_BAAAUX010000039.1"/>
</dbReference>
<name>A0ABN3VME6_9PSEU</name>
<evidence type="ECO:0000256" key="2">
    <source>
        <dbReference type="SAM" id="SignalP"/>
    </source>
</evidence>
<dbReference type="Pfam" id="PF14016">
    <property type="entry name" value="DUF4232"/>
    <property type="match status" value="1"/>
</dbReference>
<evidence type="ECO:0000313" key="4">
    <source>
        <dbReference type="EMBL" id="GAA2819688.1"/>
    </source>
</evidence>
<feature type="compositionally biased region" description="Low complexity" evidence="1">
    <location>
        <begin position="39"/>
        <end position="67"/>
    </location>
</feature>
<keyword evidence="2" id="KW-0732">Signal</keyword>
<protein>
    <recommendedName>
        <fullName evidence="3">DUF4232 domain-containing protein</fullName>
    </recommendedName>
</protein>
<accession>A0ABN3VME6</accession>
<feature type="domain" description="DUF4232" evidence="3">
    <location>
        <begin position="99"/>
        <end position="230"/>
    </location>
</feature>
<dbReference type="Proteomes" id="UP001500979">
    <property type="component" value="Unassembled WGS sequence"/>
</dbReference>
<dbReference type="PROSITE" id="PS51257">
    <property type="entry name" value="PROKAR_LIPOPROTEIN"/>
    <property type="match status" value="1"/>
</dbReference>
<proteinExistence type="predicted"/>
<evidence type="ECO:0000313" key="5">
    <source>
        <dbReference type="Proteomes" id="UP001500979"/>
    </source>
</evidence>
<gene>
    <name evidence="4" type="ORF">GCM10010470_63740</name>
</gene>